<keyword evidence="2" id="KW-0812">Transmembrane</keyword>
<dbReference type="PANTHER" id="PTHR23257">
    <property type="entry name" value="SERINE-THREONINE PROTEIN KINASE"/>
    <property type="match status" value="1"/>
</dbReference>
<feature type="transmembrane region" description="Helical" evidence="2">
    <location>
        <begin position="20"/>
        <end position="37"/>
    </location>
</feature>
<organism evidence="4 5">
    <name type="scientific">Plectosphaerella cucumerina</name>
    <dbReference type="NCBI Taxonomy" id="40658"/>
    <lineage>
        <taxon>Eukaryota</taxon>
        <taxon>Fungi</taxon>
        <taxon>Dikarya</taxon>
        <taxon>Ascomycota</taxon>
        <taxon>Pezizomycotina</taxon>
        <taxon>Sordariomycetes</taxon>
        <taxon>Hypocreomycetidae</taxon>
        <taxon>Glomerellales</taxon>
        <taxon>Plectosphaerellaceae</taxon>
        <taxon>Plectosphaerella</taxon>
    </lineage>
</organism>
<dbReference type="GO" id="GO:0005737">
    <property type="term" value="C:cytoplasm"/>
    <property type="evidence" value="ECO:0007669"/>
    <property type="project" value="TreeGrafter"/>
</dbReference>
<evidence type="ECO:0000259" key="3">
    <source>
        <dbReference type="PROSITE" id="PS50011"/>
    </source>
</evidence>
<keyword evidence="4" id="KW-0808">Transferase</keyword>
<dbReference type="AlphaFoldDB" id="A0A8K0T930"/>
<dbReference type="GO" id="GO:0004672">
    <property type="term" value="F:protein kinase activity"/>
    <property type="evidence" value="ECO:0007669"/>
    <property type="project" value="InterPro"/>
</dbReference>
<gene>
    <name evidence="4" type="ORF">B0T11DRAFT_133814</name>
</gene>
<dbReference type="InterPro" id="IPR011009">
    <property type="entry name" value="Kinase-like_dom_sf"/>
</dbReference>
<dbReference type="SUPFAM" id="SSF56112">
    <property type="entry name" value="Protein kinase-like (PK-like)"/>
    <property type="match status" value="1"/>
</dbReference>
<reference evidence="4" key="1">
    <citation type="journal article" date="2021" name="Nat. Commun.">
        <title>Genetic determinants of endophytism in the Arabidopsis root mycobiome.</title>
        <authorList>
            <person name="Mesny F."/>
            <person name="Miyauchi S."/>
            <person name="Thiergart T."/>
            <person name="Pickel B."/>
            <person name="Atanasova L."/>
            <person name="Karlsson M."/>
            <person name="Huettel B."/>
            <person name="Barry K.W."/>
            <person name="Haridas S."/>
            <person name="Chen C."/>
            <person name="Bauer D."/>
            <person name="Andreopoulos W."/>
            <person name="Pangilinan J."/>
            <person name="LaButti K."/>
            <person name="Riley R."/>
            <person name="Lipzen A."/>
            <person name="Clum A."/>
            <person name="Drula E."/>
            <person name="Henrissat B."/>
            <person name="Kohler A."/>
            <person name="Grigoriev I.V."/>
            <person name="Martin F.M."/>
            <person name="Hacquard S."/>
        </authorList>
    </citation>
    <scope>NUCLEOTIDE SEQUENCE</scope>
    <source>
        <strain evidence="4">MPI-CAGE-AT-0016</strain>
    </source>
</reference>
<comment type="caution">
    <text evidence="4">The sequence shown here is derived from an EMBL/GenBank/DDBJ whole genome shotgun (WGS) entry which is preliminary data.</text>
</comment>
<dbReference type="Proteomes" id="UP000813385">
    <property type="component" value="Unassembled WGS sequence"/>
</dbReference>
<dbReference type="PROSITE" id="PS50011">
    <property type="entry name" value="PROTEIN_KINASE_DOM"/>
    <property type="match status" value="1"/>
</dbReference>
<keyword evidence="4" id="KW-0418">Kinase</keyword>
<keyword evidence="2" id="KW-0472">Membrane</keyword>
<name>A0A8K0T930_9PEZI</name>
<proteinExistence type="predicted"/>
<dbReference type="InterPro" id="IPR050167">
    <property type="entry name" value="Ser_Thr_protein_kinase"/>
</dbReference>
<dbReference type="OrthoDB" id="1668230at2759"/>
<feature type="domain" description="Protein kinase" evidence="3">
    <location>
        <begin position="20"/>
        <end position="350"/>
    </location>
</feature>
<evidence type="ECO:0000256" key="2">
    <source>
        <dbReference type="SAM" id="Phobius"/>
    </source>
</evidence>
<keyword evidence="5" id="KW-1185">Reference proteome</keyword>
<evidence type="ECO:0000313" key="5">
    <source>
        <dbReference type="Proteomes" id="UP000813385"/>
    </source>
</evidence>
<dbReference type="EMBL" id="JAGPXD010000006">
    <property type="protein sequence ID" value="KAH7349680.1"/>
    <property type="molecule type" value="Genomic_DNA"/>
</dbReference>
<evidence type="ECO:0000256" key="1">
    <source>
        <dbReference type="SAM" id="MobiDB-lite"/>
    </source>
</evidence>
<feature type="region of interest" description="Disordered" evidence="1">
    <location>
        <begin position="283"/>
        <end position="330"/>
    </location>
</feature>
<dbReference type="GO" id="GO:0005524">
    <property type="term" value="F:ATP binding"/>
    <property type="evidence" value="ECO:0007669"/>
    <property type="project" value="InterPro"/>
</dbReference>
<dbReference type="Gene3D" id="1.10.510.10">
    <property type="entry name" value="Transferase(Phosphotransferase) domain 1"/>
    <property type="match status" value="1"/>
</dbReference>
<feature type="compositionally biased region" description="Basic residues" evidence="1">
    <location>
        <begin position="317"/>
        <end position="327"/>
    </location>
</feature>
<protein>
    <submittedName>
        <fullName evidence="4">Kinase-like domain-containing protein</fullName>
    </submittedName>
</protein>
<evidence type="ECO:0000313" key="4">
    <source>
        <dbReference type="EMBL" id="KAH7349680.1"/>
    </source>
</evidence>
<dbReference type="Pfam" id="PF00069">
    <property type="entry name" value="Pkinase"/>
    <property type="match status" value="1"/>
</dbReference>
<sequence>MAGSRTRSAPRHKKDWDGNVYGLALVGQGGIGFVFAIDEERVVKIPAGSDVSVRAFRRERAAFKILGTGVQSKYLLTCLDYHLRDRLVLERCVGTVRERLQEQASAIGNGSPRWQHEELMKCSVTWAYQAAEGLSFVHSKNIVHADVGCHNLLLDDHDNVKISDFSGSPIPKKDQGYLPALVSYDTRSRKPGTSGATKETDIFALGSVIYELATGHLPYFDLPDEQVTGLFATWKWPDDMTSIRTEYPVMAVSILDCWEGDIGDAREIAIDLKPEEMHNLSFYQSNTPLPRTPGISSTSSYSSSSSNDTGSDEKQTTRKRRRRKKKKPEISLFSRLRSYFNHGWAPITDS</sequence>
<dbReference type="InterPro" id="IPR000719">
    <property type="entry name" value="Prot_kinase_dom"/>
</dbReference>
<accession>A0A8K0T930</accession>
<feature type="compositionally biased region" description="Low complexity" evidence="1">
    <location>
        <begin position="296"/>
        <end position="306"/>
    </location>
</feature>
<keyword evidence="2" id="KW-1133">Transmembrane helix</keyword>
<dbReference type="GO" id="GO:0007165">
    <property type="term" value="P:signal transduction"/>
    <property type="evidence" value="ECO:0007669"/>
    <property type="project" value="TreeGrafter"/>
</dbReference>